<evidence type="ECO:0000313" key="3">
    <source>
        <dbReference type="Proteomes" id="UP001338582"/>
    </source>
</evidence>
<dbReference type="Proteomes" id="UP001338582">
    <property type="component" value="Chromosome 2"/>
</dbReference>
<reference evidence="2 3" key="1">
    <citation type="submission" date="2023-10" db="EMBL/GenBank/DDBJ databases">
        <title>Draft Genome Sequence of Candida saopaulonensis from a very Premature Infant with Sepsis.</title>
        <authorList>
            <person name="Ning Y."/>
            <person name="Dai R."/>
            <person name="Xiao M."/>
            <person name="Xu Y."/>
            <person name="Yan Q."/>
            <person name="Zhang L."/>
        </authorList>
    </citation>
    <scope>NUCLEOTIDE SEQUENCE [LARGE SCALE GENOMIC DNA]</scope>
    <source>
        <strain evidence="2 3">19XY460</strain>
    </source>
</reference>
<dbReference type="RefSeq" id="XP_062877079.1">
    <property type="nucleotide sequence ID" value="XM_063021009.1"/>
</dbReference>
<dbReference type="CDD" id="cd10568">
    <property type="entry name" value="SWIB_like"/>
    <property type="match status" value="1"/>
</dbReference>
<dbReference type="Gene3D" id="1.10.245.10">
    <property type="entry name" value="SWIB/MDM2 domain"/>
    <property type="match status" value="1"/>
</dbReference>
<accession>A0AAX4H8W9</accession>
<protein>
    <recommendedName>
        <fullName evidence="1">SWIB domain-containing protein</fullName>
    </recommendedName>
</protein>
<dbReference type="SUPFAM" id="SSF47592">
    <property type="entry name" value="SWIB/MDM2 domain"/>
    <property type="match status" value="1"/>
</dbReference>
<dbReference type="InterPro" id="IPR019835">
    <property type="entry name" value="SWIB_domain"/>
</dbReference>
<name>A0AAX4H8W9_9ASCO</name>
<proteinExistence type="predicted"/>
<dbReference type="KEGG" id="asau:88173044"/>
<dbReference type="SMART" id="SM00151">
    <property type="entry name" value="SWIB"/>
    <property type="match status" value="1"/>
</dbReference>
<sequence length="463" mass="52282">MPPPQQVATANPSHGVEATSKVHQATAATPAVSFTPTDVNIPSRLYDKIPNLDLYKKLQDAEKELDLLIAQKGLDYQSVQTETAQQLNQKGETGVLRVFIYNTCENMPWQRKSGADMSQEATWTLKVEGRFIPEKNNSKAAEMKFSSFVSGISIELVPNGDYPNLQNNKSNIIEWKEPKTGAPTNGAMPTSFDGIDIKRPGVFNLNLKIAILVKDFSNKFLLSPQMAQFTGKREAAQQDVVFQIWQYVIFKNLFYKPETLTNVPAVSASSIADSSLNMQGKDKNDLSTIRCDATLKELLEVDCFKFRDLYKLIQPHLRPREPIIIDYEVITTKSTTLGDVVLDIPIDLPALMSTSYKDLVSENKTTFEIMTKSDEQIQFLNLRISLGISALQSVNARELFYRDLSEDPVKFLRAWLESQAETLKALRSEDGYNEETVRRAEFFKQNEELLKQKIDLMLGAQKM</sequence>
<dbReference type="GeneID" id="88173044"/>
<feature type="domain" description="SWIB" evidence="1">
    <location>
        <begin position="216"/>
        <end position="322"/>
    </location>
</feature>
<evidence type="ECO:0000313" key="2">
    <source>
        <dbReference type="EMBL" id="WPK24696.1"/>
    </source>
</evidence>
<gene>
    <name evidence="2" type="ORF">PUMCH_001979</name>
</gene>
<dbReference type="InterPro" id="IPR036885">
    <property type="entry name" value="SWIB_MDM2_dom_sf"/>
</dbReference>
<dbReference type="PANTHER" id="PTHR13844">
    <property type="entry name" value="SWI/SNF-RELATED MATRIX-ASSOCIATED ACTIN-DEPENDENT REGULATOR OF CHROMATIN SUBFAMILY D"/>
    <property type="match status" value="1"/>
</dbReference>
<evidence type="ECO:0000259" key="1">
    <source>
        <dbReference type="SMART" id="SM00151"/>
    </source>
</evidence>
<organism evidence="2 3">
    <name type="scientific">Australozyma saopauloensis</name>
    <dbReference type="NCBI Taxonomy" id="291208"/>
    <lineage>
        <taxon>Eukaryota</taxon>
        <taxon>Fungi</taxon>
        <taxon>Dikarya</taxon>
        <taxon>Ascomycota</taxon>
        <taxon>Saccharomycotina</taxon>
        <taxon>Pichiomycetes</taxon>
        <taxon>Metschnikowiaceae</taxon>
        <taxon>Australozyma</taxon>
    </lineage>
</organism>
<keyword evidence="3" id="KW-1185">Reference proteome</keyword>
<dbReference type="AlphaFoldDB" id="A0AAX4H8W9"/>
<dbReference type="EMBL" id="CP138895">
    <property type="protein sequence ID" value="WPK24696.1"/>
    <property type="molecule type" value="Genomic_DNA"/>
</dbReference>
<dbReference type="Pfam" id="PF02201">
    <property type="entry name" value="SWIB"/>
    <property type="match status" value="1"/>
</dbReference>
<dbReference type="InterPro" id="IPR003121">
    <property type="entry name" value="SWIB_MDM2_domain"/>
</dbReference>